<dbReference type="EMBL" id="CP018632">
    <property type="protein sequence ID" value="ASJ74932.1"/>
    <property type="molecule type" value="Genomic_DNA"/>
</dbReference>
<dbReference type="InterPro" id="IPR015943">
    <property type="entry name" value="WD40/YVTN_repeat-like_dom_sf"/>
</dbReference>
<dbReference type="Gene3D" id="2.130.10.10">
    <property type="entry name" value="YVTN repeat-like/Quinoprotein amine dehydrogenase"/>
    <property type="match status" value="1"/>
</dbReference>
<gene>
    <name evidence="3" type="ORF">IMCC3135_24325</name>
</gene>
<dbReference type="KEGG" id="gai:IMCC3135_24325"/>
<evidence type="ECO:0000256" key="1">
    <source>
        <dbReference type="SAM" id="MobiDB-lite"/>
    </source>
</evidence>
<evidence type="ECO:0000313" key="3">
    <source>
        <dbReference type="EMBL" id="ASJ74932.1"/>
    </source>
</evidence>
<dbReference type="RefSeq" id="WP_088919904.1">
    <property type="nucleotide sequence ID" value="NZ_CP018632.1"/>
</dbReference>
<sequence>MKTIKSTSKWPIAIARTSIAATLILTLAACSSDDDDNNTVVPDDNDVTDALPGDTDTLPDNEFAFVSTRAADYGSGRVDRISLTDGYIVDGNYPGALSNISVATDGTSPYQIGKFSIDSVTRYDATDLSIVDYQYSVKGDEPVTSNPQSIAFSGENKAYLTRRSSNSLWVVDPEAISEAEFKLDELDLSAYDVDMPDMTDAIIVDDKLFVLMERLNRLESGSQIIDKTAYIAVFNTITDTEIDTEMGSDGLLGIELLVTNPTSLQYNEETGMIYVVGRGNYYENEEVTGDFHSGGVQSIDPTSYAQTLLLDDGTDAENEGYFVEVDVINDELAYLLTYAAFGETTLRSFNPSTGVLSDEIMPELNGADITTIATGSDNHLWIGINDDTPGFYRLDLATGELLADRIATELVPMNVVFISAPQQ</sequence>
<keyword evidence="2" id="KW-0732">Signal</keyword>
<organism evidence="3 4">
    <name type="scientific">Granulosicoccus antarcticus IMCC3135</name>
    <dbReference type="NCBI Taxonomy" id="1192854"/>
    <lineage>
        <taxon>Bacteria</taxon>
        <taxon>Pseudomonadati</taxon>
        <taxon>Pseudomonadota</taxon>
        <taxon>Gammaproteobacteria</taxon>
        <taxon>Chromatiales</taxon>
        <taxon>Granulosicoccaceae</taxon>
        <taxon>Granulosicoccus</taxon>
    </lineage>
</organism>
<dbReference type="PROSITE" id="PS51257">
    <property type="entry name" value="PROKAR_LIPOPROTEIN"/>
    <property type="match status" value="1"/>
</dbReference>
<accession>A0A2Z2NTQ2</accession>
<keyword evidence="4" id="KW-1185">Reference proteome</keyword>
<name>A0A2Z2NTQ2_9GAMM</name>
<feature type="chain" id="PRO_5016422343" description="DUF4394 domain-containing protein" evidence="2">
    <location>
        <begin position="21"/>
        <end position="423"/>
    </location>
</feature>
<feature type="region of interest" description="Disordered" evidence="1">
    <location>
        <begin position="35"/>
        <end position="55"/>
    </location>
</feature>
<dbReference type="SUPFAM" id="SSF101898">
    <property type="entry name" value="NHL repeat"/>
    <property type="match status" value="1"/>
</dbReference>
<evidence type="ECO:0008006" key="5">
    <source>
        <dbReference type="Google" id="ProtNLM"/>
    </source>
</evidence>
<dbReference type="AlphaFoldDB" id="A0A2Z2NTQ2"/>
<evidence type="ECO:0000256" key="2">
    <source>
        <dbReference type="SAM" id="SignalP"/>
    </source>
</evidence>
<dbReference type="OrthoDB" id="7057448at2"/>
<proteinExistence type="predicted"/>
<evidence type="ECO:0000313" key="4">
    <source>
        <dbReference type="Proteomes" id="UP000250079"/>
    </source>
</evidence>
<feature type="compositionally biased region" description="Acidic residues" evidence="1">
    <location>
        <begin position="35"/>
        <end position="47"/>
    </location>
</feature>
<reference evidence="3 4" key="1">
    <citation type="submission" date="2016-12" db="EMBL/GenBank/DDBJ databases">
        <authorList>
            <person name="Song W.-J."/>
            <person name="Kurnit D.M."/>
        </authorList>
    </citation>
    <scope>NUCLEOTIDE SEQUENCE [LARGE SCALE GENOMIC DNA]</scope>
    <source>
        <strain evidence="3 4">IMCC3135</strain>
    </source>
</reference>
<protein>
    <recommendedName>
        <fullName evidence="5">DUF4394 domain-containing protein</fullName>
    </recommendedName>
</protein>
<dbReference type="Proteomes" id="UP000250079">
    <property type="component" value="Chromosome"/>
</dbReference>
<feature type="signal peptide" evidence="2">
    <location>
        <begin position="1"/>
        <end position="20"/>
    </location>
</feature>